<feature type="domain" description="MnmC-like methyltransferase" evidence="1">
    <location>
        <begin position="111"/>
        <end position="210"/>
    </location>
</feature>
<gene>
    <name evidence="2" type="ORF">DES52_101183</name>
</gene>
<dbReference type="AlphaFoldDB" id="A0A318SAJ5"/>
<evidence type="ECO:0000313" key="3">
    <source>
        <dbReference type="Proteomes" id="UP000248326"/>
    </source>
</evidence>
<dbReference type="EMBL" id="QJSX01000001">
    <property type="protein sequence ID" value="PYE56379.1"/>
    <property type="molecule type" value="Genomic_DNA"/>
</dbReference>
<proteinExistence type="predicted"/>
<dbReference type="GO" id="GO:0004808">
    <property type="term" value="F:tRNA (5-methylaminomethyl-2-thiouridylate)(34)-methyltransferase activity"/>
    <property type="evidence" value="ECO:0007669"/>
    <property type="project" value="InterPro"/>
</dbReference>
<keyword evidence="2" id="KW-0489">Methyltransferase</keyword>
<evidence type="ECO:0000313" key="2">
    <source>
        <dbReference type="EMBL" id="PYE56379.1"/>
    </source>
</evidence>
<dbReference type="SUPFAM" id="SSF53335">
    <property type="entry name" value="S-adenosyl-L-methionine-dependent methyltransferases"/>
    <property type="match status" value="1"/>
</dbReference>
<dbReference type="InterPro" id="IPR029063">
    <property type="entry name" value="SAM-dependent_MTases_sf"/>
</dbReference>
<dbReference type="GO" id="GO:0016645">
    <property type="term" value="F:oxidoreductase activity, acting on the CH-NH group of donors"/>
    <property type="evidence" value="ECO:0007669"/>
    <property type="project" value="InterPro"/>
</dbReference>
<evidence type="ECO:0000259" key="1">
    <source>
        <dbReference type="Pfam" id="PF05430"/>
    </source>
</evidence>
<dbReference type="InterPro" id="IPR047785">
    <property type="entry name" value="tRNA_MNMC2"/>
</dbReference>
<dbReference type="GO" id="GO:0032259">
    <property type="term" value="P:methylation"/>
    <property type="evidence" value="ECO:0007669"/>
    <property type="project" value="UniProtKB-KW"/>
</dbReference>
<protein>
    <submittedName>
        <fullName evidence="2">tRNA U34 5-methylaminomethyl-2-thiouridine-forming methyltransferase MnmC</fullName>
    </submittedName>
</protein>
<accession>A0A318SAJ5</accession>
<dbReference type="PANTHER" id="PTHR39963">
    <property type="entry name" value="SLL0983 PROTEIN"/>
    <property type="match status" value="1"/>
</dbReference>
<dbReference type="NCBIfam" id="NF033855">
    <property type="entry name" value="tRNA_MNMC2"/>
    <property type="match status" value="1"/>
</dbReference>
<dbReference type="InterPro" id="IPR008471">
    <property type="entry name" value="MnmC-like_methylTransf"/>
</dbReference>
<dbReference type="Pfam" id="PF05430">
    <property type="entry name" value="Methyltransf_30"/>
    <property type="match status" value="1"/>
</dbReference>
<keyword evidence="3" id="KW-1185">Reference proteome</keyword>
<dbReference type="Gene3D" id="3.40.50.150">
    <property type="entry name" value="Vaccinia Virus protein VP39"/>
    <property type="match status" value="1"/>
</dbReference>
<dbReference type="RefSeq" id="WP_245900550.1">
    <property type="nucleotide sequence ID" value="NZ_QJSX01000001.1"/>
</dbReference>
<organism evidence="2 3">
    <name type="scientific">Deinococcus yavapaiensis KR-236</name>
    <dbReference type="NCBI Taxonomy" id="694435"/>
    <lineage>
        <taxon>Bacteria</taxon>
        <taxon>Thermotogati</taxon>
        <taxon>Deinococcota</taxon>
        <taxon>Deinococci</taxon>
        <taxon>Deinococcales</taxon>
        <taxon>Deinococcaceae</taxon>
        <taxon>Deinococcus</taxon>
    </lineage>
</organism>
<sequence>MKYIETPDGSLTAFSERFGQAYSSVHGARSQATTVFVEGTGTRLHPDPRVLEVGFGLGHNFRATLASRAAHAPLSYLAFEFDPVARSVLERVSNEQDAFWQIVVRAWQPPLRVEDDGKSLEVRLEDVTNATLPEAWATAVYLDGFSPTANPDVWASPFLARLASSMASGGVLATYSSAGAVRRGLQGAGLIVEKRRGLRGKREFLVAVKP</sequence>
<reference evidence="2 3" key="1">
    <citation type="submission" date="2018-06" db="EMBL/GenBank/DDBJ databases">
        <title>Genomic Encyclopedia of Type Strains, Phase IV (KMG-IV): sequencing the most valuable type-strain genomes for metagenomic binning, comparative biology and taxonomic classification.</title>
        <authorList>
            <person name="Goeker M."/>
        </authorList>
    </citation>
    <scope>NUCLEOTIDE SEQUENCE [LARGE SCALE GENOMIC DNA]</scope>
    <source>
        <strain evidence="2 3">DSM 18048</strain>
    </source>
</reference>
<comment type="caution">
    <text evidence="2">The sequence shown here is derived from an EMBL/GenBank/DDBJ whole genome shotgun (WGS) entry which is preliminary data.</text>
</comment>
<dbReference type="PANTHER" id="PTHR39963:SF1">
    <property type="entry name" value="MNMC-LIKE METHYLTRANSFERASE DOMAIN-CONTAINING PROTEIN"/>
    <property type="match status" value="1"/>
</dbReference>
<dbReference type="Proteomes" id="UP000248326">
    <property type="component" value="Unassembled WGS sequence"/>
</dbReference>
<name>A0A318SAJ5_9DEIO</name>
<keyword evidence="2" id="KW-0808">Transferase</keyword>